<organism evidence="2 3">
    <name type="scientific">Bacteroides fragilis</name>
    <dbReference type="NCBI Taxonomy" id="817"/>
    <lineage>
        <taxon>Bacteria</taxon>
        <taxon>Pseudomonadati</taxon>
        <taxon>Bacteroidota</taxon>
        <taxon>Bacteroidia</taxon>
        <taxon>Bacteroidales</taxon>
        <taxon>Bacteroidaceae</taxon>
        <taxon>Bacteroides</taxon>
    </lineage>
</organism>
<evidence type="ECO:0000313" key="3">
    <source>
        <dbReference type="Proteomes" id="UP001075704"/>
    </source>
</evidence>
<reference evidence="2" key="1">
    <citation type="submission" date="2022-12" db="EMBL/GenBank/DDBJ databases">
        <title>Development of a Multilocus Sequence Typing Scheme for Bacteroides fragilis Based on Whole Genome Sequencing Data and Clinical Application.</title>
        <authorList>
            <person name="Nielsen F.D."/>
            <person name="Justesen U.S."/>
        </authorList>
    </citation>
    <scope>NUCLEOTIDE SEQUENCE</scope>
    <source>
        <strain evidence="2">BF_BC_ODE_DK_2015_2</strain>
    </source>
</reference>
<evidence type="ECO:0000259" key="1">
    <source>
        <dbReference type="Pfam" id="PF00534"/>
    </source>
</evidence>
<dbReference type="AlphaFoldDB" id="A0ABD4VU33"/>
<dbReference type="PANTHER" id="PTHR45947">
    <property type="entry name" value="SULFOQUINOVOSYL TRANSFERASE SQD2"/>
    <property type="match status" value="1"/>
</dbReference>
<dbReference type="PANTHER" id="PTHR45947:SF3">
    <property type="entry name" value="SULFOQUINOVOSYL TRANSFERASE SQD2"/>
    <property type="match status" value="1"/>
</dbReference>
<dbReference type="RefSeq" id="WP_269098349.1">
    <property type="nucleotide sequence ID" value="NZ_JAPUAC010000008.1"/>
</dbReference>
<comment type="caution">
    <text evidence="2">The sequence shown here is derived from an EMBL/GenBank/DDBJ whole genome shotgun (WGS) entry which is preliminary data.</text>
</comment>
<dbReference type="SUPFAM" id="SSF53756">
    <property type="entry name" value="UDP-Glycosyltransferase/glycogen phosphorylase"/>
    <property type="match status" value="1"/>
</dbReference>
<evidence type="ECO:0000313" key="2">
    <source>
        <dbReference type="EMBL" id="MCZ2654974.1"/>
    </source>
</evidence>
<proteinExistence type="predicted"/>
<feature type="domain" description="Glycosyl transferase family 1" evidence="1">
    <location>
        <begin position="213"/>
        <end position="382"/>
    </location>
</feature>
<sequence>MNIIFLTVTLIHDIKTKGIYTDLMRKFRYEGHNVYIVSPHERQFGIPTGLKDVDGVKILGVKTLNIQKTNIVEKGIGTVLLGDQFKRAIKKHLKGIQFDLILYSTPPITLTNVVKYLKRSNPKAISYLLLKDIFPQNAVDLGMFSENSLFNWYFRRKEVELYKTSDFIGCMSPANVEFLLKHNQFIDVHSVEIAPNSIELVENESLTTEKRYDIRNKYHLPINKPIFIYGGNLGKPQGIPFLIECLNANSSRTDCHFIVVGNGTEYGRLYAWYKDCKPTNVSFFAGLPKDDYDLLVQSCDVGLIFLDNRFTIPNYPSRLLSYMEHKMPIIAATDVNTDIGTIAQENGYGYYCKSVDVEAFTRCVNKYTDNLETIKEMGEKAYGFMLDNYLVHHTYEKIIGHLR</sequence>
<dbReference type="Gene3D" id="3.40.50.2000">
    <property type="entry name" value="Glycogen Phosphorylase B"/>
    <property type="match status" value="2"/>
</dbReference>
<name>A0ABD4VU33_BACFG</name>
<accession>A0ABD4VU33</accession>
<dbReference type="InterPro" id="IPR001296">
    <property type="entry name" value="Glyco_trans_1"/>
</dbReference>
<dbReference type="CDD" id="cd03794">
    <property type="entry name" value="GT4_WbuB-like"/>
    <property type="match status" value="1"/>
</dbReference>
<protein>
    <submittedName>
        <fullName evidence="2">Glycosyltransferase family 4 protein</fullName>
    </submittedName>
</protein>
<dbReference type="EMBL" id="JAPUAC010000008">
    <property type="protein sequence ID" value="MCZ2654974.1"/>
    <property type="molecule type" value="Genomic_DNA"/>
</dbReference>
<gene>
    <name evidence="2" type="ORF">O1422_12460</name>
</gene>
<dbReference type="Proteomes" id="UP001075704">
    <property type="component" value="Unassembled WGS sequence"/>
</dbReference>
<dbReference type="InterPro" id="IPR050194">
    <property type="entry name" value="Glycosyltransferase_grp1"/>
</dbReference>
<dbReference type="Pfam" id="PF00534">
    <property type="entry name" value="Glycos_transf_1"/>
    <property type="match status" value="1"/>
</dbReference>